<feature type="region of interest" description="Disordered" evidence="1">
    <location>
        <begin position="44"/>
        <end position="67"/>
    </location>
</feature>
<dbReference type="EMBL" id="BONY01000018">
    <property type="protein sequence ID" value="GIH05314.1"/>
    <property type="molecule type" value="Genomic_DNA"/>
</dbReference>
<organism evidence="2 3">
    <name type="scientific">Rhizocola hellebori</name>
    <dbReference type="NCBI Taxonomy" id="1392758"/>
    <lineage>
        <taxon>Bacteria</taxon>
        <taxon>Bacillati</taxon>
        <taxon>Actinomycetota</taxon>
        <taxon>Actinomycetes</taxon>
        <taxon>Micromonosporales</taxon>
        <taxon>Micromonosporaceae</taxon>
        <taxon>Rhizocola</taxon>
    </lineage>
</organism>
<protein>
    <submittedName>
        <fullName evidence="2">Uncharacterized protein</fullName>
    </submittedName>
</protein>
<evidence type="ECO:0000313" key="3">
    <source>
        <dbReference type="Proteomes" id="UP000612899"/>
    </source>
</evidence>
<gene>
    <name evidence="2" type="ORF">Rhe02_33810</name>
</gene>
<accession>A0A8J3Q8E0</accession>
<name>A0A8J3Q8E0_9ACTN</name>
<dbReference type="Proteomes" id="UP000612899">
    <property type="component" value="Unassembled WGS sequence"/>
</dbReference>
<reference evidence="2" key="1">
    <citation type="submission" date="2021-01" db="EMBL/GenBank/DDBJ databases">
        <title>Whole genome shotgun sequence of Rhizocola hellebori NBRC 109834.</title>
        <authorList>
            <person name="Komaki H."/>
            <person name="Tamura T."/>
        </authorList>
    </citation>
    <scope>NUCLEOTIDE SEQUENCE</scope>
    <source>
        <strain evidence="2">NBRC 109834</strain>
    </source>
</reference>
<comment type="caution">
    <text evidence="2">The sequence shown here is derived from an EMBL/GenBank/DDBJ whole genome shotgun (WGS) entry which is preliminary data.</text>
</comment>
<dbReference type="AlphaFoldDB" id="A0A8J3Q8E0"/>
<evidence type="ECO:0000313" key="2">
    <source>
        <dbReference type="EMBL" id="GIH05314.1"/>
    </source>
</evidence>
<sequence length="103" mass="11679">MDQRGPILGLSSGKARQVLHKASIQKGVPRRRSTRCDGCYVTKLGELPTDDNDDNQPIGLDDAPAKPVPKPELWRPLFFDLDHRAYVLRFYRESIEDAPEEFG</sequence>
<keyword evidence="3" id="KW-1185">Reference proteome</keyword>
<proteinExistence type="predicted"/>
<evidence type="ECO:0000256" key="1">
    <source>
        <dbReference type="SAM" id="MobiDB-lite"/>
    </source>
</evidence>